<feature type="transmembrane region" description="Helical" evidence="2">
    <location>
        <begin position="131"/>
        <end position="152"/>
    </location>
</feature>
<evidence type="ECO:0000256" key="1">
    <source>
        <dbReference type="SAM" id="MobiDB-lite"/>
    </source>
</evidence>
<name>A0AAW0GLE2_9APHY</name>
<accession>A0AAW0GLE2</accession>
<evidence type="ECO:0000256" key="2">
    <source>
        <dbReference type="SAM" id="Phobius"/>
    </source>
</evidence>
<keyword evidence="4" id="KW-1185">Reference proteome</keyword>
<evidence type="ECO:0000313" key="3">
    <source>
        <dbReference type="EMBL" id="KAK7689905.1"/>
    </source>
</evidence>
<keyword evidence="2" id="KW-0812">Transmembrane</keyword>
<comment type="caution">
    <text evidence="3">The sequence shown here is derived from an EMBL/GenBank/DDBJ whole genome shotgun (WGS) entry which is preliminary data.</text>
</comment>
<feature type="transmembrane region" description="Helical" evidence="2">
    <location>
        <begin position="23"/>
        <end position="45"/>
    </location>
</feature>
<evidence type="ECO:0000313" key="4">
    <source>
        <dbReference type="Proteomes" id="UP001385951"/>
    </source>
</evidence>
<dbReference type="EMBL" id="JASBNA010000007">
    <property type="protein sequence ID" value="KAK7689905.1"/>
    <property type="molecule type" value="Genomic_DNA"/>
</dbReference>
<dbReference type="Proteomes" id="UP001385951">
    <property type="component" value="Unassembled WGS sequence"/>
</dbReference>
<feature type="transmembrane region" description="Helical" evidence="2">
    <location>
        <begin position="172"/>
        <end position="193"/>
    </location>
</feature>
<reference evidence="3 4" key="1">
    <citation type="submission" date="2022-09" db="EMBL/GenBank/DDBJ databases">
        <authorList>
            <person name="Palmer J.M."/>
        </authorList>
    </citation>
    <scope>NUCLEOTIDE SEQUENCE [LARGE SCALE GENOMIC DNA]</scope>
    <source>
        <strain evidence="3 4">DSM 7382</strain>
    </source>
</reference>
<keyword evidence="2" id="KW-0472">Membrane</keyword>
<feature type="transmembrane region" description="Helical" evidence="2">
    <location>
        <begin position="66"/>
        <end position="85"/>
    </location>
</feature>
<feature type="transmembrane region" description="Helical" evidence="2">
    <location>
        <begin position="97"/>
        <end position="119"/>
    </location>
</feature>
<organism evidence="3 4">
    <name type="scientific">Cerrena zonata</name>
    <dbReference type="NCBI Taxonomy" id="2478898"/>
    <lineage>
        <taxon>Eukaryota</taxon>
        <taxon>Fungi</taxon>
        <taxon>Dikarya</taxon>
        <taxon>Basidiomycota</taxon>
        <taxon>Agaricomycotina</taxon>
        <taxon>Agaricomycetes</taxon>
        <taxon>Polyporales</taxon>
        <taxon>Cerrenaceae</taxon>
        <taxon>Cerrena</taxon>
    </lineage>
</organism>
<sequence>MSFNDSDPALNSFTPETFMSPDVAAQTAITRDLIAITLGVWFWDVSMSISSEIQMWTQHKFSKDDVIYILTRITKAGCIIGALVFASSPLNNCQAAILVSCWLAAIVLPLNSLLFLIRILGVFHDSKVIKIGFSVLWFPTLCSFIAPFVASASHIGPTQKCEVDRVTAGSSSGFYVIAIYDTLVFIAITLRILSDNLAKGWKTRAKVFVSAEKMGPVFRIVLQTGQLYYLVTTGANIVALIILCLPSIPPTYKISATVPNLLLQNVMACRVFRLLKQGAFKTEVFTVSAQNQQPSSIVFNVSTPPESTVGASIFVRGGRPKGKVSRSDVDEIEMPTRSSGGV</sequence>
<dbReference type="AlphaFoldDB" id="A0AAW0GLE2"/>
<feature type="transmembrane region" description="Helical" evidence="2">
    <location>
        <begin position="227"/>
        <end position="248"/>
    </location>
</feature>
<protein>
    <submittedName>
        <fullName evidence="3">Uncharacterized protein</fullName>
    </submittedName>
</protein>
<keyword evidence="2" id="KW-1133">Transmembrane helix</keyword>
<feature type="region of interest" description="Disordered" evidence="1">
    <location>
        <begin position="319"/>
        <end position="342"/>
    </location>
</feature>
<proteinExistence type="predicted"/>
<gene>
    <name evidence="3" type="ORF">QCA50_006544</name>
</gene>